<proteinExistence type="predicted"/>
<dbReference type="EMBL" id="JRWG01000008">
    <property type="protein sequence ID" value="KXN98268.1"/>
    <property type="molecule type" value="Genomic_DNA"/>
</dbReference>
<dbReference type="Pfam" id="PF13585">
    <property type="entry name" value="CHU_C"/>
    <property type="match status" value="1"/>
</dbReference>
<protein>
    <recommendedName>
        <fullName evidence="3">T9SS type B sorting domain-containing protein</fullName>
    </recommendedName>
</protein>
<dbReference type="OrthoDB" id="9765926at2"/>
<dbReference type="Proteomes" id="UP000070138">
    <property type="component" value="Unassembled WGS sequence"/>
</dbReference>
<evidence type="ECO:0000313" key="1">
    <source>
        <dbReference type="EMBL" id="KXN98268.1"/>
    </source>
</evidence>
<gene>
    <name evidence="1" type="ORF">LS48_11910</name>
</gene>
<comment type="caution">
    <text evidence="1">The sequence shown here is derived from an EMBL/GenBank/DDBJ whole genome shotgun (WGS) entry which is preliminary data.</text>
</comment>
<accession>A0A137RFJ2</accession>
<dbReference type="RefSeq" id="WP_062622743.1">
    <property type="nucleotide sequence ID" value="NZ_JRWG01000008.1"/>
</dbReference>
<keyword evidence="2" id="KW-1185">Reference proteome</keyword>
<evidence type="ECO:0000313" key="2">
    <source>
        <dbReference type="Proteomes" id="UP000070138"/>
    </source>
</evidence>
<dbReference type="InterPro" id="IPR026341">
    <property type="entry name" value="T9SS_type_B"/>
</dbReference>
<name>A0A137RFJ2_9FLAO</name>
<reference evidence="2" key="1">
    <citation type="submission" date="2014-10" db="EMBL/GenBank/DDBJ databases">
        <title>Genome sequencing of Vitellibacter sp. D-24.</title>
        <authorList>
            <person name="Thevarajoo S."/>
            <person name="Selvaratnam C."/>
            <person name="Goh K.M."/>
            <person name="Chong C.S."/>
        </authorList>
    </citation>
    <scope>NUCLEOTIDE SEQUENCE [LARGE SCALE GENOMIC DNA]</scope>
    <source>
        <strain evidence="2">D-24</strain>
    </source>
</reference>
<reference evidence="1 2" key="2">
    <citation type="journal article" date="2016" name="Int. J. Syst. Evol. Microbiol.">
        <title>Vitellibacter aquimaris sp. nov., a marine bacterium isolated from seawater.</title>
        <authorList>
            <person name="Thevarajoo S."/>
            <person name="Selvaratnam C."/>
            <person name="Goh K.M."/>
            <person name="Hong K.W."/>
            <person name="Chan X.Y."/>
            <person name="Chan K.G."/>
            <person name="Chong C.S."/>
        </authorList>
    </citation>
    <scope>NUCLEOTIDE SEQUENCE [LARGE SCALE GENOMIC DNA]</scope>
    <source>
        <strain evidence="1 2">D-24</strain>
    </source>
</reference>
<dbReference type="NCBIfam" id="TIGR04131">
    <property type="entry name" value="Bac_Flav_CTERM"/>
    <property type="match status" value="1"/>
</dbReference>
<dbReference type="SUPFAM" id="SSF63829">
    <property type="entry name" value="Calcium-dependent phosphotriesterase"/>
    <property type="match status" value="1"/>
</dbReference>
<sequence>MSWIFNVVWILSQFLSTTLVTQASTILTSSALKPQPPTLQFKYCDPDGDGKIELNLEQISQEALNYYGLDPNDPEAILICNSDGSYVKLNNPSQEPTLEYICQVVGPLTDIAVNDVGDVFVNTFLSIYKMDATDCSYSSVFPVIYGEVLNSLSFDTGGNMYFGFADHSKVYRYDADGLTDPYIWHDFGQGNAGGDFVMVDGKLYISWDDGSFNRLYEVTVDADYNYVSHIDKMELPEGTYGLASEFGSLYGVTIDWLYRIKLDTHTFESVIYNTFGNGDWYGAAGLHEGMILNAALFSSSSDANNNTNPLPPLWTNTQSGQQTIYVRIENETTGEYVIHPVIITVNNTPQLTQPENLMQCSDDEVNTFDLQLVEDELLQNVTESVVVSYHELPEHADSGTDPLPVLFEMDVSQKTIYVRVKNRNNDCYAVTNFQLIVKSSPELAPLVTNRTERSLSQCYITTSGRGYFMLDEMYQQIVMDGNSNYILKYYSSFSDAQNGYNRIPKLFYSDEGSVYEIFVAVTNDDGCTSISNFFLDGNCVKYTLDLGSINFPNFFTPNGDGIHDFWNIYGVSEKLQKETIVTIYDRFGKKIFGFKPYNIIGWDGTYNGRPMPSSDYWFEVATPIGARFTGHFSLKR</sequence>
<dbReference type="STRING" id="1548749.LS48_11910"/>
<dbReference type="AlphaFoldDB" id="A0A137RFJ2"/>
<evidence type="ECO:0008006" key="3">
    <source>
        <dbReference type="Google" id="ProtNLM"/>
    </source>
</evidence>
<organism evidence="1 2">
    <name type="scientific">Aequorivita aquimaris</name>
    <dbReference type="NCBI Taxonomy" id="1548749"/>
    <lineage>
        <taxon>Bacteria</taxon>
        <taxon>Pseudomonadati</taxon>
        <taxon>Bacteroidota</taxon>
        <taxon>Flavobacteriia</taxon>
        <taxon>Flavobacteriales</taxon>
        <taxon>Flavobacteriaceae</taxon>
        <taxon>Aequorivita</taxon>
    </lineage>
</organism>